<comment type="similarity">
    <text evidence="2 6">Belongs to the OST5 family.</text>
</comment>
<accession>A0A1G4MG85</accession>
<dbReference type="STRING" id="4955.A0A1G4MG85"/>
<evidence type="ECO:0000256" key="4">
    <source>
        <dbReference type="ARBA" id="ARBA00022989"/>
    </source>
</evidence>
<feature type="transmembrane region" description="Helical" evidence="6">
    <location>
        <begin position="59"/>
        <end position="79"/>
    </location>
</feature>
<keyword evidence="4 6" id="KW-1133">Transmembrane helix</keyword>
<evidence type="ECO:0000256" key="2">
    <source>
        <dbReference type="ARBA" id="ARBA00009825"/>
    </source>
</evidence>
<dbReference type="Proteomes" id="UP000190831">
    <property type="component" value="Chromosome F"/>
</dbReference>
<evidence type="ECO:0000256" key="1">
    <source>
        <dbReference type="ARBA" id="ARBA00004141"/>
    </source>
</evidence>
<evidence type="ECO:0000256" key="6">
    <source>
        <dbReference type="RuleBase" id="RU367008"/>
    </source>
</evidence>
<dbReference type="Pfam" id="PF05251">
    <property type="entry name" value="Ost5"/>
    <property type="match status" value="1"/>
</dbReference>
<comment type="function">
    <text evidence="6">Subunit of the oligosaccharyl transferase (OST) complex that catalyzes the initial transfer of a defined glycan (Glc(3)Man(9)GlcNAc(2) in eukaryotes) from the lipid carrier dolichol-pyrophosphate to an asparagine residue within an Asn-X-Ser/Thr consensus motif in nascent polypeptide chains, the first step in protein N-glycosylation. N-glycosylation occurs cotranslationally and the complex associates with the Sec61 complex at the channel-forming translocon complex that mediates protein translocation across the endoplasmic reticulum (ER). All subunits are required for a maximal enzyme activity.</text>
</comment>
<evidence type="ECO:0000313" key="7">
    <source>
        <dbReference type="EMBL" id="SCW02922.1"/>
    </source>
</evidence>
<gene>
    <name evidence="7" type="ORF">LAFE_0F17238G</name>
</gene>
<protein>
    <recommendedName>
        <fullName evidence="6">Dolichyl-diphosphooligosaccharide-protein glycosyltransferase subunit OST5</fullName>
    </recommendedName>
</protein>
<name>A0A1G4MG85_LACFM</name>
<proteinExistence type="inferred from homology"/>
<organism evidence="7 8">
    <name type="scientific">Lachancea fermentati</name>
    <name type="common">Zygosaccharomyces fermentati</name>
    <dbReference type="NCBI Taxonomy" id="4955"/>
    <lineage>
        <taxon>Eukaryota</taxon>
        <taxon>Fungi</taxon>
        <taxon>Dikarya</taxon>
        <taxon>Ascomycota</taxon>
        <taxon>Saccharomycotina</taxon>
        <taxon>Saccharomycetes</taxon>
        <taxon>Saccharomycetales</taxon>
        <taxon>Saccharomycetaceae</taxon>
        <taxon>Lachancea</taxon>
    </lineage>
</organism>
<comment type="subcellular location">
    <subcellularLocation>
        <location evidence="1 6">Membrane</location>
        <topology evidence="1 6">Multi-pass membrane protein</topology>
    </subcellularLocation>
</comment>
<keyword evidence="8" id="KW-1185">Reference proteome</keyword>
<evidence type="ECO:0000313" key="8">
    <source>
        <dbReference type="Proteomes" id="UP000190831"/>
    </source>
</evidence>
<keyword evidence="3 6" id="KW-0812">Transmembrane</keyword>
<evidence type="ECO:0000256" key="3">
    <source>
        <dbReference type="ARBA" id="ARBA00022692"/>
    </source>
</evidence>
<sequence>MLYEELFKLYRSSPEFEGWIPLDSQKQYAVVTLIGAIVCIAIALNSISKSRKASIPDYFKFFIMSIIGSLFLGTATVFLTDSFGVYV</sequence>
<dbReference type="OMA" id="CATINIM"/>
<reference evidence="8" key="1">
    <citation type="submission" date="2016-03" db="EMBL/GenBank/DDBJ databases">
        <authorList>
            <person name="Devillers H."/>
        </authorList>
    </citation>
    <scope>NUCLEOTIDE SEQUENCE [LARGE SCALE GENOMIC DNA]</scope>
</reference>
<dbReference type="GO" id="GO:0008250">
    <property type="term" value="C:oligosaccharyltransferase complex"/>
    <property type="evidence" value="ECO:0007669"/>
    <property type="project" value="UniProtKB-UniRule"/>
</dbReference>
<dbReference type="GO" id="GO:0006487">
    <property type="term" value="P:protein N-linked glycosylation"/>
    <property type="evidence" value="ECO:0007669"/>
    <property type="project" value="UniProtKB-UniRule"/>
</dbReference>
<comment type="subunit">
    <text evidence="6">Component of the oligosaccharyltransferase (OST) complex.</text>
</comment>
<dbReference type="InterPro" id="IPR007915">
    <property type="entry name" value="TMEM258/Ost5"/>
</dbReference>
<feature type="transmembrane region" description="Helical" evidence="6">
    <location>
        <begin position="28"/>
        <end position="47"/>
    </location>
</feature>
<dbReference type="OrthoDB" id="4047914at2759"/>
<keyword evidence="5 6" id="KW-0472">Membrane</keyword>
<dbReference type="EMBL" id="LT598490">
    <property type="protein sequence ID" value="SCW02922.1"/>
    <property type="molecule type" value="Genomic_DNA"/>
</dbReference>
<dbReference type="AlphaFoldDB" id="A0A1G4MG85"/>
<evidence type="ECO:0000256" key="5">
    <source>
        <dbReference type="ARBA" id="ARBA00023136"/>
    </source>
</evidence>